<keyword evidence="4" id="KW-0274">FAD</keyword>
<evidence type="ECO:0000313" key="8">
    <source>
        <dbReference type="EMBL" id="KGF52922.1"/>
    </source>
</evidence>
<dbReference type="GO" id="GO:0016491">
    <property type="term" value="F:oxidoreductase activity"/>
    <property type="evidence" value="ECO:0007669"/>
    <property type="project" value="UniProtKB-KW"/>
</dbReference>
<dbReference type="SUPFAM" id="SSF51905">
    <property type="entry name" value="FAD/NAD(P)-binding domain"/>
    <property type="match status" value="1"/>
</dbReference>
<evidence type="ECO:0000256" key="7">
    <source>
        <dbReference type="PIRSR" id="PIRSR601613-1"/>
    </source>
</evidence>
<reference evidence="8 9" key="1">
    <citation type="submission" date="2014-07" db="EMBL/GenBank/DDBJ databases">
        <authorList>
            <person name="McCorrison J."/>
            <person name="Sanka R."/>
            <person name="Torralba M."/>
            <person name="Gillis M."/>
            <person name="Haft D.H."/>
            <person name="Methe B."/>
            <person name="Sutton G."/>
            <person name="Nelson K.E."/>
        </authorList>
    </citation>
    <scope>NUCLEOTIDE SEQUENCE [LARGE SCALE GENOMIC DNA]</scope>
    <source>
        <strain evidence="8 9">DNF00058</strain>
    </source>
</reference>
<protein>
    <submittedName>
        <fullName evidence="8">All-trans-retinol 13,14-reductase</fullName>
    </submittedName>
</protein>
<dbReference type="InterPro" id="IPR036188">
    <property type="entry name" value="FAD/NAD-bd_sf"/>
</dbReference>
<evidence type="ECO:0000256" key="6">
    <source>
        <dbReference type="ARBA" id="ARBA00023027"/>
    </source>
</evidence>
<evidence type="ECO:0000256" key="1">
    <source>
        <dbReference type="ARBA" id="ARBA00001974"/>
    </source>
</evidence>
<dbReference type="EMBL" id="JRNU01000005">
    <property type="protein sequence ID" value="KGF52922.1"/>
    <property type="molecule type" value="Genomic_DNA"/>
</dbReference>
<keyword evidence="3" id="KW-0732">Signal</keyword>
<keyword evidence="9" id="KW-1185">Reference proteome</keyword>
<keyword evidence="2" id="KW-0285">Flavoprotein</keyword>
<dbReference type="Pfam" id="PF13450">
    <property type="entry name" value="NAD_binding_8"/>
    <property type="match status" value="1"/>
</dbReference>
<dbReference type="Proteomes" id="UP000029614">
    <property type="component" value="Unassembled WGS sequence"/>
</dbReference>
<sequence>MKTVVIIGGGLGGLVSGAILAKEGFKVVVLEKNSTIGGGLQTFSRFGERFDTGMHVIGGMQKGGNIYRLCKYLGIIDKVLLRRVDAECADSLYFAEDKKRYNIKEGKEGFINSLAYYFPKERENIAAYVKAIYDISDNVDLFHLRPSKDSLFKRYPDDFLLSADAFVAKYINNPKLRSIVAYMNPLYGGRGDETPSFIHAIISTLYINGASRFVGGSSKFADLLVSIIESSGGEVIVGDKVEWIEVNDHHIDFVKTSKGREYHGQYYISDVHPCTLLELMPQKAFPKAYRDRLRSIPNSYSAFSVYIKFKPNTFPYINHSEYYMTRYADVWHFGEPHSFWPLGFLFMTPPEEQQSKYANKALVTAPMLFQEVAKWENTVVGHRGKDYEQWKEQKTQQILRKVEELHPGFMSCIEKVNASSPLTIRDFYGVKDGALSGYSKDYKNITLSQVPVFTKVDNLLLTGQNNNLHGFCGVSLTAINTAEAILGKDYILNKINEEEANE</sequence>
<proteinExistence type="predicted"/>
<dbReference type="RefSeq" id="WP_036854208.1">
    <property type="nucleotide sequence ID" value="NZ_JRNU01000005.1"/>
</dbReference>
<dbReference type="Gene3D" id="3.50.50.60">
    <property type="entry name" value="FAD/NAD(P)-binding domain"/>
    <property type="match status" value="2"/>
</dbReference>
<evidence type="ECO:0000256" key="2">
    <source>
        <dbReference type="ARBA" id="ARBA00022630"/>
    </source>
</evidence>
<evidence type="ECO:0000256" key="4">
    <source>
        <dbReference type="ARBA" id="ARBA00022827"/>
    </source>
</evidence>
<dbReference type="PRINTS" id="PR00757">
    <property type="entry name" value="AMINEOXDASEF"/>
</dbReference>
<accession>A0A096CDC7</accession>
<dbReference type="AlphaFoldDB" id="A0A096CDC7"/>
<evidence type="ECO:0000256" key="5">
    <source>
        <dbReference type="ARBA" id="ARBA00022857"/>
    </source>
</evidence>
<feature type="binding site" evidence="7">
    <location>
        <position position="241"/>
    </location>
    <ligand>
        <name>substrate</name>
    </ligand>
</feature>
<evidence type="ECO:0000256" key="3">
    <source>
        <dbReference type="ARBA" id="ARBA00022729"/>
    </source>
</evidence>
<keyword evidence="6" id="KW-0520">NAD</keyword>
<gene>
    <name evidence="8" type="ORF">HMPREF9302_01925</name>
</gene>
<keyword evidence="5" id="KW-0521">NADP</keyword>
<organism evidence="8 9">
    <name type="scientific">Prevotella amnii DNF00058</name>
    <dbReference type="NCBI Taxonomy" id="1401066"/>
    <lineage>
        <taxon>Bacteria</taxon>
        <taxon>Pseudomonadati</taxon>
        <taxon>Bacteroidota</taxon>
        <taxon>Bacteroidia</taxon>
        <taxon>Bacteroidales</taxon>
        <taxon>Prevotellaceae</taxon>
        <taxon>Prevotella</taxon>
    </lineage>
</organism>
<evidence type="ECO:0000313" key="9">
    <source>
        <dbReference type="Proteomes" id="UP000029614"/>
    </source>
</evidence>
<dbReference type="PANTHER" id="PTHR46091:SF3">
    <property type="entry name" value="AMINE OXIDASE DOMAIN-CONTAINING PROTEIN"/>
    <property type="match status" value="1"/>
</dbReference>
<comment type="cofactor">
    <cofactor evidence="1">
        <name>FAD</name>
        <dbReference type="ChEBI" id="CHEBI:57692"/>
    </cofactor>
</comment>
<dbReference type="PANTHER" id="PTHR46091">
    <property type="entry name" value="BLR7054 PROTEIN"/>
    <property type="match status" value="1"/>
</dbReference>
<dbReference type="InterPro" id="IPR052206">
    <property type="entry name" value="Retinol_saturase"/>
</dbReference>
<name>A0A096CDC7_9BACT</name>
<dbReference type="InterPro" id="IPR001613">
    <property type="entry name" value="Flavin_amine_oxidase"/>
</dbReference>
<comment type="caution">
    <text evidence="8">The sequence shown here is derived from an EMBL/GenBank/DDBJ whole genome shotgun (WGS) entry which is preliminary data.</text>
</comment>
<dbReference type="OrthoDB" id="9789960at2"/>